<feature type="transmembrane region" description="Helical" evidence="1">
    <location>
        <begin position="89"/>
        <end position="112"/>
    </location>
</feature>
<organism evidence="2 3">
    <name type="scientific">Chelatococcus caeni</name>
    <dbReference type="NCBI Taxonomy" id="1348468"/>
    <lineage>
        <taxon>Bacteria</taxon>
        <taxon>Pseudomonadati</taxon>
        <taxon>Pseudomonadota</taxon>
        <taxon>Alphaproteobacteria</taxon>
        <taxon>Hyphomicrobiales</taxon>
        <taxon>Chelatococcaceae</taxon>
        <taxon>Chelatococcus</taxon>
    </lineage>
</organism>
<evidence type="ECO:0000313" key="3">
    <source>
        <dbReference type="Proteomes" id="UP000577362"/>
    </source>
</evidence>
<dbReference type="AlphaFoldDB" id="A0A840BSU4"/>
<sequence>MRSEPTASFWGTLLYILAGPLLWAVQFTLIYAGHTAACLPAVPETLAVPLVAVPTVAAALAAVAFILRQEAFARALGAPEPPRAAALHAIARIAVLLALVAVIWSGFALALVDSCLAGR</sequence>
<reference evidence="2 3" key="1">
    <citation type="submission" date="2020-08" db="EMBL/GenBank/DDBJ databases">
        <title>Genomic Encyclopedia of Type Strains, Phase IV (KMG-IV): sequencing the most valuable type-strain genomes for metagenomic binning, comparative biology and taxonomic classification.</title>
        <authorList>
            <person name="Goeker M."/>
        </authorList>
    </citation>
    <scope>NUCLEOTIDE SEQUENCE [LARGE SCALE GENOMIC DNA]</scope>
    <source>
        <strain evidence="2 3">DSM 103737</strain>
    </source>
</reference>
<protein>
    <submittedName>
        <fullName evidence="2">Uncharacterized protein</fullName>
    </submittedName>
</protein>
<keyword evidence="1" id="KW-0812">Transmembrane</keyword>
<proteinExistence type="predicted"/>
<dbReference type="Proteomes" id="UP000577362">
    <property type="component" value="Unassembled WGS sequence"/>
</dbReference>
<feature type="transmembrane region" description="Helical" evidence="1">
    <location>
        <begin position="46"/>
        <end position="68"/>
    </location>
</feature>
<evidence type="ECO:0000256" key="1">
    <source>
        <dbReference type="SAM" id="Phobius"/>
    </source>
</evidence>
<feature type="transmembrane region" description="Helical" evidence="1">
    <location>
        <begin position="12"/>
        <end position="34"/>
    </location>
</feature>
<gene>
    <name evidence="2" type="ORF">GGR16_001471</name>
</gene>
<dbReference type="EMBL" id="JACIEN010000001">
    <property type="protein sequence ID" value="MBB4016465.1"/>
    <property type="molecule type" value="Genomic_DNA"/>
</dbReference>
<keyword evidence="1" id="KW-1133">Transmembrane helix</keyword>
<accession>A0A840BSU4</accession>
<name>A0A840BSU4_9HYPH</name>
<dbReference type="RefSeq" id="WP_183316128.1">
    <property type="nucleotide sequence ID" value="NZ_JACIEN010000001.1"/>
</dbReference>
<keyword evidence="1" id="KW-0472">Membrane</keyword>
<evidence type="ECO:0000313" key="2">
    <source>
        <dbReference type="EMBL" id="MBB4016465.1"/>
    </source>
</evidence>
<comment type="caution">
    <text evidence="2">The sequence shown here is derived from an EMBL/GenBank/DDBJ whole genome shotgun (WGS) entry which is preliminary data.</text>
</comment>
<keyword evidence="3" id="KW-1185">Reference proteome</keyword>